<dbReference type="PATRIC" id="fig|1114963.3.peg.3000"/>
<accession>A0A0J7XTQ0</accession>
<evidence type="ECO:0000313" key="1">
    <source>
        <dbReference type="EMBL" id="KMS50358.1"/>
    </source>
</evidence>
<dbReference type="InterPro" id="IPR046662">
    <property type="entry name" value="DUF6771"/>
</dbReference>
<reference evidence="2" key="1">
    <citation type="submission" date="2014-01" db="EMBL/GenBank/DDBJ databases">
        <authorList>
            <person name="Pearce S."/>
            <person name="Pandey G."/>
            <person name="Oakeshott J."/>
        </authorList>
    </citation>
    <scope>NUCLEOTIDE SEQUENCE</scope>
    <source>
        <strain evidence="2">LL02</strain>
    </source>
</reference>
<evidence type="ECO:0000313" key="2">
    <source>
        <dbReference type="EMBL" id="KMS54423.1"/>
    </source>
</evidence>
<dbReference type="AlphaFoldDB" id="A0A0J7XTQ0"/>
<reference evidence="2 3" key="2">
    <citation type="journal article" date="2015" name="G3 (Bethesda)">
        <title>Insights into Ongoing Evolution of the Hexachlorocyclohexane Catabolic Pathway from Comparative Genomics of Ten Sphingomonadaceae Strains.</title>
        <authorList>
            <person name="Pearce S.L."/>
            <person name="Oakeshott J.G."/>
            <person name="Pandey G."/>
        </authorList>
    </citation>
    <scope>NUCLEOTIDE SEQUENCE [LARGE SCALE GENOMIC DNA]</scope>
    <source>
        <strain evidence="2 3">LL02</strain>
    </source>
</reference>
<proteinExistence type="predicted"/>
<sequence>MFFFRGMEDSRTTDRLIAGLIQSAPAWVRVVITARTSRVRKDAIASLADHVAAGLAQAKQHDHEQMRLPF</sequence>
<evidence type="ECO:0000313" key="3">
    <source>
        <dbReference type="Proteomes" id="UP000052268"/>
    </source>
</evidence>
<dbReference type="Proteomes" id="UP000052268">
    <property type="component" value="Unassembled WGS sequence"/>
</dbReference>
<name>A0A0J7XTQ0_9SPHN</name>
<comment type="caution">
    <text evidence="2">The sequence shown here is derived from an EMBL/GenBank/DDBJ whole genome shotgun (WGS) entry which is preliminary data.</text>
</comment>
<gene>
    <name evidence="1" type="ORF">V474_12650</name>
    <name evidence="2" type="ORF">V474_20825</name>
</gene>
<protein>
    <submittedName>
        <fullName evidence="2">Uncharacterized protein</fullName>
    </submittedName>
</protein>
<dbReference type="EMBL" id="JACU01000022">
    <property type="protein sequence ID" value="KMS50358.1"/>
    <property type="molecule type" value="Genomic_DNA"/>
</dbReference>
<keyword evidence="3" id="KW-1185">Reference proteome</keyword>
<organism evidence="2 3">
    <name type="scientific">Novosphingobium barchaimii LL02</name>
    <dbReference type="NCBI Taxonomy" id="1114963"/>
    <lineage>
        <taxon>Bacteria</taxon>
        <taxon>Pseudomonadati</taxon>
        <taxon>Pseudomonadota</taxon>
        <taxon>Alphaproteobacteria</taxon>
        <taxon>Sphingomonadales</taxon>
        <taxon>Sphingomonadaceae</taxon>
        <taxon>Novosphingobium</taxon>
    </lineage>
</organism>
<dbReference type="Pfam" id="PF20561">
    <property type="entry name" value="DUF6771"/>
    <property type="match status" value="1"/>
</dbReference>
<dbReference type="EMBL" id="JACU01000006">
    <property type="protein sequence ID" value="KMS54423.1"/>
    <property type="molecule type" value="Genomic_DNA"/>
</dbReference>